<keyword evidence="2 6" id="KW-0812">Transmembrane</keyword>
<feature type="transmembrane region" description="Helical" evidence="6">
    <location>
        <begin position="307"/>
        <end position="329"/>
    </location>
</feature>
<dbReference type="GO" id="GO:0000329">
    <property type="term" value="C:fungal-type vacuole membrane"/>
    <property type="evidence" value="ECO:0007669"/>
    <property type="project" value="TreeGrafter"/>
</dbReference>
<sequence>MFSSSVQMQRLLSIVGATFVALACGTNYVYSAWAPQFAERLKLSSTESNLIGTAGNLGMYATGIPVGLLVDSKGPRPGILIGIVALGFGYFPLYRAYVSGQGSMGVPALCFFMLLSGVGSGSGFSGAIKTAASNFPNHRGTATAFPLAAFGLSAFFFSTLSAFAFPDNTGQFLLLLAIGTPTILFVCFFFVRLIPRSSSYTALPSESSQLHRTQSRESHHRESSEIGTPYETSNPNTLQSTAMGPTYHSESASLKLDPNETSSLVARSLSPRSSIESLYDENTSVDPSRDSLYADVRGWSMISTVEFWQLFILLGLFTGIGLMTINNIGNNAKALWKYYDHATDSEFIQKRQTMHVSVLSILSCVGRLLSGMILNTGSFI</sequence>
<feature type="compositionally biased region" description="Basic and acidic residues" evidence="5">
    <location>
        <begin position="214"/>
        <end position="224"/>
    </location>
</feature>
<feature type="compositionally biased region" description="Polar residues" evidence="5">
    <location>
        <begin position="230"/>
        <end position="242"/>
    </location>
</feature>
<proteinExistence type="predicted"/>
<dbReference type="PANTHER" id="PTHR21576:SF158">
    <property type="entry name" value="RIBOSOMAL RNA-PROCESSING PROTEIN 12-LIKE CONSERVED DOMAIN-CONTAINING PROTEIN"/>
    <property type="match status" value="1"/>
</dbReference>
<dbReference type="STRING" id="1658174.A0A1J9R001"/>
<protein>
    <recommendedName>
        <fullName evidence="9">Nodulin-like domain-containing protein</fullName>
    </recommendedName>
</protein>
<dbReference type="GO" id="GO:0022857">
    <property type="term" value="F:transmembrane transporter activity"/>
    <property type="evidence" value="ECO:0007669"/>
    <property type="project" value="InterPro"/>
</dbReference>
<dbReference type="InterPro" id="IPR011701">
    <property type="entry name" value="MFS"/>
</dbReference>
<organism evidence="7 8">
    <name type="scientific">Blastomyces percursus</name>
    <dbReference type="NCBI Taxonomy" id="1658174"/>
    <lineage>
        <taxon>Eukaryota</taxon>
        <taxon>Fungi</taxon>
        <taxon>Dikarya</taxon>
        <taxon>Ascomycota</taxon>
        <taxon>Pezizomycotina</taxon>
        <taxon>Eurotiomycetes</taxon>
        <taxon>Eurotiomycetidae</taxon>
        <taxon>Onygenales</taxon>
        <taxon>Ajellomycetaceae</taxon>
        <taxon>Blastomyces</taxon>
    </lineage>
</organism>
<evidence type="ECO:0000256" key="4">
    <source>
        <dbReference type="ARBA" id="ARBA00023136"/>
    </source>
</evidence>
<dbReference type="SUPFAM" id="SSF103473">
    <property type="entry name" value="MFS general substrate transporter"/>
    <property type="match status" value="1"/>
</dbReference>
<dbReference type="OrthoDB" id="410267at2759"/>
<dbReference type="Gene3D" id="1.20.1250.20">
    <property type="entry name" value="MFS general substrate transporter like domains"/>
    <property type="match status" value="1"/>
</dbReference>
<evidence type="ECO:0000256" key="5">
    <source>
        <dbReference type="SAM" id="MobiDB-lite"/>
    </source>
</evidence>
<feature type="transmembrane region" description="Helical" evidence="6">
    <location>
        <begin position="106"/>
        <end position="128"/>
    </location>
</feature>
<evidence type="ECO:0000256" key="3">
    <source>
        <dbReference type="ARBA" id="ARBA00022989"/>
    </source>
</evidence>
<gene>
    <name evidence="7" type="ORF">ACJ73_02889</name>
</gene>
<evidence type="ECO:0000256" key="1">
    <source>
        <dbReference type="ARBA" id="ARBA00004141"/>
    </source>
</evidence>
<dbReference type="EMBL" id="LGTZ01000326">
    <property type="protein sequence ID" value="OJD25747.1"/>
    <property type="molecule type" value="Genomic_DNA"/>
</dbReference>
<evidence type="ECO:0000256" key="2">
    <source>
        <dbReference type="ARBA" id="ARBA00022692"/>
    </source>
</evidence>
<evidence type="ECO:0000313" key="7">
    <source>
        <dbReference type="EMBL" id="OJD25747.1"/>
    </source>
</evidence>
<evidence type="ECO:0008006" key="9">
    <source>
        <dbReference type="Google" id="ProtNLM"/>
    </source>
</evidence>
<comment type="caution">
    <text evidence="7">The sequence shown here is derived from an EMBL/GenBank/DDBJ whole genome shotgun (WGS) entry which is preliminary data.</text>
</comment>
<keyword evidence="4 6" id="KW-0472">Membrane</keyword>
<feature type="transmembrane region" description="Helical" evidence="6">
    <location>
        <begin position="171"/>
        <end position="191"/>
    </location>
</feature>
<dbReference type="Proteomes" id="UP000242791">
    <property type="component" value="Unassembled WGS sequence"/>
</dbReference>
<comment type="subcellular location">
    <subcellularLocation>
        <location evidence="1">Membrane</location>
        <topology evidence="1">Multi-pass membrane protein</topology>
    </subcellularLocation>
</comment>
<name>A0A1J9R001_9EURO</name>
<reference evidence="7 8" key="1">
    <citation type="submission" date="2015-08" db="EMBL/GenBank/DDBJ databases">
        <title>Emmonsia species relationships and genome sequence.</title>
        <authorList>
            <person name="Cuomo C.A."/>
            <person name="Schwartz I.S."/>
            <person name="Kenyon C."/>
            <person name="De Hoog G.S."/>
            <person name="Govender N.P."/>
            <person name="Botha A."/>
            <person name="Moreno L."/>
            <person name="De Vries M."/>
            <person name="Munoz J.F."/>
            <person name="Stielow J.B."/>
        </authorList>
    </citation>
    <scope>NUCLEOTIDE SEQUENCE [LARGE SCALE GENOMIC DNA]</scope>
    <source>
        <strain evidence="7 8">EI222</strain>
    </source>
</reference>
<accession>A0A1J9R001</accession>
<dbReference type="Pfam" id="PF07690">
    <property type="entry name" value="MFS_1"/>
    <property type="match status" value="1"/>
</dbReference>
<evidence type="ECO:0000256" key="6">
    <source>
        <dbReference type="SAM" id="Phobius"/>
    </source>
</evidence>
<dbReference type="InterPro" id="IPR036259">
    <property type="entry name" value="MFS_trans_sf"/>
</dbReference>
<feature type="region of interest" description="Disordered" evidence="5">
    <location>
        <begin position="205"/>
        <end position="242"/>
    </location>
</feature>
<keyword evidence="8" id="KW-1185">Reference proteome</keyword>
<feature type="transmembrane region" description="Helical" evidence="6">
    <location>
        <begin position="12"/>
        <end position="30"/>
    </location>
</feature>
<dbReference type="PANTHER" id="PTHR21576">
    <property type="entry name" value="UNCHARACTERIZED NODULIN-LIKE PROTEIN"/>
    <property type="match status" value="1"/>
</dbReference>
<feature type="transmembrane region" description="Helical" evidence="6">
    <location>
        <begin position="140"/>
        <end position="165"/>
    </location>
</feature>
<keyword evidence="3 6" id="KW-1133">Transmembrane helix</keyword>
<dbReference type="AlphaFoldDB" id="A0A1J9R001"/>
<dbReference type="VEuPathDB" id="FungiDB:ACJ73_02889"/>
<feature type="transmembrane region" description="Helical" evidence="6">
    <location>
        <begin position="77"/>
        <end position="94"/>
    </location>
</feature>
<evidence type="ECO:0000313" key="8">
    <source>
        <dbReference type="Proteomes" id="UP000242791"/>
    </source>
</evidence>